<sequence>MVRLVRRRPDGETVSLAPIIVAVVLVVLAALGTWGVVAVKGGRSSSSDRSIPPKNYAALPPMTFTLGGSDARMVDVRVLLEIDPTVDPKQASSFVPRIADQMADRMRQIDPEQLSGAEGAKLMKSALTSVVDREARSMRVREVLLERMVVR</sequence>
<comment type="function">
    <text evidence="1 10">Controls the rotational direction of flagella during chemotaxis.</text>
</comment>
<accession>A0ABS4SLN0</accession>
<keyword evidence="6 10" id="KW-0812">Transmembrane</keyword>
<evidence type="ECO:0000256" key="7">
    <source>
        <dbReference type="ARBA" id="ARBA00022779"/>
    </source>
</evidence>
<dbReference type="RefSeq" id="WP_307420759.1">
    <property type="nucleotide sequence ID" value="NZ_JAGINP010000011.1"/>
</dbReference>
<reference evidence="11 12" key="1">
    <citation type="submission" date="2021-03" db="EMBL/GenBank/DDBJ databases">
        <title>Genomic Encyclopedia of Type Strains, Phase III (KMG-III): the genomes of soil and plant-associated and newly described type strains.</title>
        <authorList>
            <person name="Whitman W."/>
        </authorList>
    </citation>
    <scope>NUCLEOTIDE SEQUENCE [LARGE SCALE GENOMIC DNA]</scope>
    <source>
        <strain evidence="11 12">IMMIB AFH-6</strain>
    </source>
</reference>
<evidence type="ECO:0000256" key="3">
    <source>
        <dbReference type="ARBA" id="ARBA00008281"/>
    </source>
</evidence>
<keyword evidence="4" id="KW-1003">Cell membrane</keyword>
<dbReference type="Pfam" id="PF03748">
    <property type="entry name" value="FliL"/>
    <property type="match status" value="1"/>
</dbReference>
<dbReference type="InterPro" id="IPR005503">
    <property type="entry name" value="FliL"/>
</dbReference>
<comment type="similarity">
    <text evidence="3 10">Belongs to the FliL family.</text>
</comment>
<evidence type="ECO:0000256" key="9">
    <source>
        <dbReference type="ARBA" id="ARBA00023136"/>
    </source>
</evidence>
<keyword evidence="7 10" id="KW-0283">Flagellar rotation</keyword>
<organism evidence="11 12">
    <name type="scientific">Azospirillum rugosum</name>
    <dbReference type="NCBI Taxonomy" id="416170"/>
    <lineage>
        <taxon>Bacteria</taxon>
        <taxon>Pseudomonadati</taxon>
        <taxon>Pseudomonadota</taxon>
        <taxon>Alphaproteobacteria</taxon>
        <taxon>Rhodospirillales</taxon>
        <taxon>Azospirillaceae</taxon>
        <taxon>Azospirillum</taxon>
    </lineage>
</organism>
<evidence type="ECO:0000256" key="6">
    <source>
        <dbReference type="ARBA" id="ARBA00022692"/>
    </source>
</evidence>
<evidence type="ECO:0000256" key="2">
    <source>
        <dbReference type="ARBA" id="ARBA00004162"/>
    </source>
</evidence>
<proteinExistence type="inferred from homology"/>
<protein>
    <recommendedName>
        <fullName evidence="10">Flagellar protein FliL</fullName>
    </recommendedName>
</protein>
<keyword evidence="9 10" id="KW-0472">Membrane</keyword>
<keyword evidence="12" id="KW-1185">Reference proteome</keyword>
<evidence type="ECO:0000256" key="5">
    <source>
        <dbReference type="ARBA" id="ARBA00022500"/>
    </source>
</evidence>
<evidence type="ECO:0000256" key="4">
    <source>
        <dbReference type="ARBA" id="ARBA00022475"/>
    </source>
</evidence>
<evidence type="ECO:0000313" key="12">
    <source>
        <dbReference type="Proteomes" id="UP000781958"/>
    </source>
</evidence>
<evidence type="ECO:0000256" key="1">
    <source>
        <dbReference type="ARBA" id="ARBA00002254"/>
    </source>
</evidence>
<evidence type="ECO:0000256" key="10">
    <source>
        <dbReference type="RuleBase" id="RU364125"/>
    </source>
</evidence>
<keyword evidence="11" id="KW-0969">Cilium</keyword>
<keyword evidence="8 10" id="KW-1133">Transmembrane helix</keyword>
<keyword evidence="11" id="KW-0282">Flagellum</keyword>
<name>A0ABS4SLN0_9PROT</name>
<evidence type="ECO:0000256" key="8">
    <source>
        <dbReference type="ARBA" id="ARBA00022989"/>
    </source>
</evidence>
<dbReference type="Proteomes" id="UP000781958">
    <property type="component" value="Unassembled WGS sequence"/>
</dbReference>
<dbReference type="EMBL" id="JAGINP010000011">
    <property type="protein sequence ID" value="MBP2293454.1"/>
    <property type="molecule type" value="Genomic_DNA"/>
</dbReference>
<feature type="transmembrane region" description="Helical" evidence="10">
    <location>
        <begin position="16"/>
        <end position="39"/>
    </location>
</feature>
<comment type="subcellular location">
    <subcellularLocation>
        <location evidence="10">Cell inner membrane</location>
    </subcellularLocation>
    <subcellularLocation>
        <location evidence="2">Cell membrane</location>
        <topology evidence="2">Single-pass membrane protein</topology>
    </subcellularLocation>
</comment>
<keyword evidence="10" id="KW-0997">Cell inner membrane</keyword>
<keyword evidence="11" id="KW-0966">Cell projection</keyword>
<comment type="caution">
    <text evidence="11">The sequence shown here is derived from an EMBL/GenBank/DDBJ whole genome shotgun (WGS) entry which is preliminary data.</text>
</comment>
<gene>
    <name evidence="11" type="ORF">J2851_003237</name>
</gene>
<keyword evidence="5 10" id="KW-0145">Chemotaxis</keyword>
<evidence type="ECO:0000313" key="11">
    <source>
        <dbReference type="EMBL" id="MBP2293454.1"/>
    </source>
</evidence>